<name>A0A660KTJ5_9ROSI</name>
<evidence type="ECO:0000259" key="8">
    <source>
        <dbReference type="Pfam" id="PF13515"/>
    </source>
</evidence>
<evidence type="ECO:0000256" key="1">
    <source>
        <dbReference type="ARBA" id="ARBA00004651"/>
    </source>
</evidence>
<dbReference type="InterPro" id="IPR049453">
    <property type="entry name" value="Memb_transporter_dom"/>
</dbReference>
<feature type="transmembrane region" description="Helical" evidence="7">
    <location>
        <begin position="118"/>
        <end position="136"/>
    </location>
</feature>
<dbReference type="Proteomes" id="UP000327013">
    <property type="component" value="Chromosome 4"/>
</dbReference>
<sequence>MNEAQARWRGCLASAFRTALACTIVGCATLYSPAFLQRQIPFPAFSYVTAILIVSTDATLGDALRGCWLALYATAQIVGPAILCLWLIGPAMLSSLTTALAVALCAFVVALPESTHLVAKRIALGQIVILYVIAFINGADTDAVMHPVHVAASTAVGALASLLALLLPYPRLAYYEVKQKSKLLAENAAERLKLFVQAFCAEDGTSPLALISQAKSCGLTGTKFFQSIKTQQESMQWERLAVKIFQPRQKNTGDRLQDTEILFRGMEMALTSISSYPVKMLDGELKDDLLRLFIKQAESFLPIDPVSTVPESSSAEDHHIMKSLPKLRTFPITHQDLPSFFFLFCMNSIHDKSLTKPSVTKPDNACKINVFCFSFKGIWSSSRLMPAFKCALSLGLAVLFGLLYSKENGYWSALPVAISLASAREPTFKVANIKAQGTALGTVYGVLGCFLFKKFLPIRIFSLLPWFILTDFLRRDRIYGQAGGISAAIGAVLILGRKNFGPPSEFGMARITETFIGLSCSIIVELILQPTRASTLSKNLLSKSLGTLHTCVNSVSLGISSKLSDLEQNQKRLQIQISELEKVIEEADVEPNFWFFPFHTACYGRLLQSLSKTVDLLHFIAQTVGYISLQQESQEGSWEEVVSKLNDNVKLFNEMVGSSIKCSEQVTSIKSLALLEKELEKKNVSWDDDLELGKSQNPKMVMVSSLHENGILEGIIDSYLQHSEELLDKIHDEDVNELKCQALLNLAALGFCMSSLVKETREIEKEIKELVQWENPLSHIDLNEISSKIHALHKL</sequence>
<accession>A0A660KTJ5</accession>
<keyword evidence="10" id="KW-1185">Reference proteome</keyword>
<feature type="transmembrane region" description="Helical" evidence="7">
    <location>
        <begin position="67"/>
        <end position="88"/>
    </location>
</feature>
<proteinExistence type="predicted"/>
<feature type="transmembrane region" description="Helical" evidence="7">
    <location>
        <begin position="12"/>
        <end position="34"/>
    </location>
</feature>
<organism evidence="9 10">
    <name type="scientific">Carpinus fangiana</name>
    <dbReference type="NCBI Taxonomy" id="176857"/>
    <lineage>
        <taxon>Eukaryota</taxon>
        <taxon>Viridiplantae</taxon>
        <taxon>Streptophyta</taxon>
        <taxon>Embryophyta</taxon>
        <taxon>Tracheophyta</taxon>
        <taxon>Spermatophyta</taxon>
        <taxon>Magnoliopsida</taxon>
        <taxon>eudicotyledons</taxon>
        <taxon>Gunneridae</taxon>
        <taxon>Pentapetalae</taxon>
        <taxon>rosids</taxon>
        <taxon>fabids</taxon>
        <taxon>Fagales</taxon>
        <taxon>Betulaceae</taxon>
        <taxon>Carpinus</taxon>
    </lineage>
</organism>
<feature type="domain" description="Integral membrane bound transporter" evidence="8">
    <location>
        <begin position="396"/>
        <end position="524"/>
    </location>
</feature>
<feature type="transmembrane region" description="Helical" evidence="7">
    <location>
        <begin position="94"/>
        <end position="111"/>
    </location>
</feature>
<evidence type="ECO:0000256" key="3">
    <source>
        <dbReference type="ARBA" id="ARBA00022692"/>
    </source>
</evidence>
<dbReference type="PANTHER" id="PTHR30509">
    <property type="entry name" value="P-HYDROXYBENZOIC ACID EFFLUX PUMP SUBUNIT-RELATED"/>
    <property type="match status" value="1"/>
</dbReference>
<evidence type="ECO:0000313" key="10">
    <source>
        <dbReference type="Proteomes" id="UP000327013"/>
    </source>
</evidence>
<dbReference type="Pfam" id="PF13515">
    <property type="entry name" value="FUSC_2"/>
    <property type="match status" value="1"/>
</dbReference>
<evidence type="ECO:0000256" key="5">
    <source>
        <dbReference type="ARBA" id="ARBA00023136"/>
    </source>
</evidence>
<keyword evidence="4 7" id="KW-1133">Transmembrane helix</keyword>
<dbReference type="OrthoDB" id="68611at2759"/>
<dbReference type="GO" id="GO:0005886">
    <property type="term" value="C:plasma membrane"/>
    <property type="evidence" value="ECO:0007669"/>
    <property type="project" value="UniProtKB-SubCell"/>
</dbReference>
<gene>
    <name evidence="9" type="ORF">FH972_011471</name>
</gene>
<keyword evidence="3 7" id="KW-0812">Transmembrane</keyword>
<protein>
    <recommendedName>
        <fullName evidence="8">Integral membrane bound transporter domain-containing protein</fullName>
    </recommendedName>
</protein>
<comment type="subcellular location">
    <subcellularLocation>
        <location evidence="1">Cell membrane</location>
        <topology evidence="1">Multi-pass membrane protein</topology>
    </subcellularLocation>
</comment>
<reference evidence="9 10" key="1">
    <citation type="submission" date="2019-06" db="EMBL/GenBank/DDBJ databases">
        <title>A chromosomal-level reference genome of Carpinus fangiana (Coryloideae, Betulaceae).</title>
        <authorList>
            <person name="Yang X."/>
            <person name="Wang Z."/>
            <person name="Zhang L."/>
            <person name="Hao G."/>
            <person name="Liu J."/>
            <person name="Yang Y."/>
        </authorList>
    </citation>
    <scope>NUCLEOTIDE SEQUENCE [LARGE SCALE GENOMIC DNA]</scope>
    <source>
        <strain evidence="9">Cfa_2016G</strain>
        <tissue evidence="9">Leaf</tissue>
    </source>
</reference>
<feature type="transmembrane region" description="Helical" evidence="7">
    <location>
        <begin position="148"/>
        <end position="169"/>
    </location>
</feature>
<evidence type="ECO:0000256" key="2">
    <source>
        <dbReference type="ARBA" id="ARBA00022475"/>
    </source>
</evidence>
<evidence type="ECO:0000256" key="7">
    <source>
        <dbReference type="SAM" id="Phobius"/>
    </source>
</evidence>
<keyword evidence="6" id="KW-0175">Coiled coil</keyword>
<evidence type="ECO:0000313" key="9">
    <source>
        <dbReference type="EMBL" id="KAE8039020.1"/>
    </source>
</evidence>
<dbReference type="EMBL" id="CM017324">
    <property type="protein sequence ID" value="KAE8039020.1"/>
    <property type="molecule type" value="Genomic_DNA"/>
</dbReference>
<keyword evidence="5 7" id="KW-0472">Membrane</keyword>
<evidence type="ECO:0000256" key="6">
    <source>
        <dbReference type="SAM" id="Coils"/>
    </source>
</evidence>
<dbReference type="PANTHER" id="PTHR30509:SF9">
    <property type="entry name" value="MULTIDRUG RESISTANCE PROTEIN MDTO"/>
    <property type="match status" value="1"/>
</dbReference>
<dbReference type="AlphaFoldDB" id="A0A660KTJ5"/>
<feature type="coiled-coil region" evidence="6">
    <location>
        <begin position="563"/>
        <end position="590"/>
    </location>
</feature>
<keyword evidence="2" id="KW-1003">Cell membrane</keyword>
<evidence type="ECO:0000256" key="4">
    <source>
        <dbReference type="ARBA" id="ARBA00022989"/>
    </source>
</evidence>